<sequence length="86" mass="9749">MGKQDGPMHLADTYKEEAHKLVADEPTESMNEGSNRREQCEAPTLMEAAYYQCKTKLKEMIRYLTLRGIQQSNFAYDFTIVVGLGG</sequence>
<name>A0A9D3ZWF8_9ROSI</name>
<comment type="caution">
    <text evidence="1">The sequence shown here is derived from an EMBL/GenBank/DDBJ whole genome shotgun (WGS) entry which is preliminary data.</text>
</comment>
<evidence type="ECO:0000313" key="2">
    <source>
        <dbReference type="Proteomes" id="UP000828251"/>
    </source>
</evidence>
<dbReference type="AlphaFoldDB" id="A0A9D3ZWF8"/>
<dbReference type="Proteomes" id="UP000828251">
    <property type="component" value="Unassembled WGS sequence"/>
</dbReference>
<organism evidence="1 2">
    <name type="scientific">Gossypium stocksii</name>
    <dbReference type="NCBI Taxonomy" id="47602"/>
    <lineage>
        <taxon>Eukaryota</taxon>
        <taxon>Viridiplantae</taxon>
        <taxon>Streptophyta</taxon>
        <taxon>Embryophyta</taxon>
        <taxon>Tracheophyta</taxon>
        <taxon>Spermatophyta</taxon>
        <taxon>Magnoliopsida</taxon>
        <taxon>eudicotyledons</taxon>
        <taxon>Gunneridae</taxon>
        <taxon>Pentapetalae</taxon>
        <taxon>rosids</taxon>
        <taxon>malvids</taxon>
        <taxon>Malvales</taxon>
        <taxon>Malvaceae</taxon>
        <taxon>Malvoideae</taxon>
        <taxon>Gossypium</taxon>
    </lineage>
</organism>
<reference evidence="1 2" key="1">
    <citation type="journal article" date="2021" name="Plant Biotechnol. J.">
        <title>Multi-omics assisted identification of the key and species-specific regulatory components of drought-tolerant mechanisms in Gossypium stocksii.</title>
        <authorList>
            <person name="Yu D."/>
            <person name="Ke L."/>
            <person name="Zhang D."/>
            <person name="Wu Y."/>
            <person name="Sun Y."/>
            <person name="Mei J."/>
            <person name="Sun J."/>
            <person name="Sun Y."/>
        </authorList>
    </citation>
    <scope>NUCLEOTIDE SEQUENCE [LARGE SCALE GENOMIC DNA]</scope>
    <source>
        <strain evidence="2">cv. E1</strain>
        <tissue evidence="1">Leaf</tissue>
    </source>
</reference>
<keyword evidence="2" id="KW-1185">Reference proteome</keyword>
<dbReference type="EMBL" id="JAIQCV010000008">
    <property type="protein sequence ID" value="KAH1073365.1"/>
    <property type="molecule type" value="Genomic_DNA"/>
</dbReference>
<evidence type="ECO:0000313" key="1">
    <source>
        <dbReference type="EMBL" id="KAH1073365.1"/>
    </source>
</evidence>
<accession>A0A9D3ZWF8</accession>
<protein>
    <submittedName>
        <fullName evidence="1">Uncharacterized protein</fullName>
    </submittedName>
</protein>
<dbReference type="OrthoDB" id="10496331at2759"/>
<proteinExistence type="predicted"/>
<gene>
    <name evidence="1" type="ORF">J1N35_025693</name>
</gene>